<feature type="region of interest" description="Disordered" evidence="1">
    <location>
        <begin position="1"/>
        <end position="28"/>
    </location>
</feature>
<evidence type="ECO:0000313" key="2">
    <source>
        <dbReference type="EMBL" id="KAF5363332.1"/>
    </source>
</evidence>
<protein>
    <submittedName>
        <fullName evidence="2">Uncharacterized protein</fullName>
    </submittedName>
</protein>
<sequence length="114" mass="12535">MARLDIRNFAPDPQNSEPSQLDSGLGGEHIKGNASEKLKALAESIFFHFIDAKGKSFCANIGRRIKFAEINISGFENTALLSTYDPRVSGDKQQRAGNEVSVETVFEMMVDRGV</sequence>
<gene>
    <name evidence="2" type="ORF">D9756_000070</name>
</gene>
<dbReference type="Proteomes" id="UP000559027">
    <property type="component" value="Unassembled WGS sequence"/>
</dbReference>
<reference evidence="2 3" key="1">
    <citation type="journal article" date="2020" name="ISME J.">
        <title>Uncovering the hidden diversity of litter-decomposition mechanisms in mushroom-forming fungi.</title>
        <authorList>
            <person name="Floudas D."/>
            <person name="Bentzer J."/>
            <person name="Ahren D."/>
            <person name="Johansson T."/>
            <person name="Persson P."/>
            <person name="Tunlid A."/>
        </authorList>
    </citation>
    <scope>NUCLEOTIDE SEQUENCE [LARGE SCALE GENOMIC DNA]</scope>
    <source>
        <strain evidence="2 3">CBS 146.42</strain>
    </source>
</reference>
<feature type="compositionally biased region" description="Polar residues" evidence="1">
    <location>
        <begin position="13"/>
        <end position="22"/>
    </location>
</feature>
<organism evidence="2 3">
    <name type="scientific">Leucocoprinus leucothites</name>
    <dbReference type="NCBI Taxonomy" id="201217"/>
    <lineage>
        <taxon>Eukaryota</taxon>
        <taxon>Fungi</taxon>
        <taxon>Dikarya</taxon>
        <taxon>Basidiomycota</taxon>
        <taxon>Agaricomycotina</taxon>
        <taxon>Agaricomycetes</taxon>
        <taxon>Agaricomycetidae</taxon>
        <taxon>Agaricales</taxon>
        <taxon>Agaricineae</taxon>
        <taxon>Agaricaceae</taxon>
        <taxon>Leucocoprinus</taxon>
    </lineage>
</organism>
<comment type="caution">
    <text evidence="2">The sequence shown here is derived from an EMBL/GenBank/DDBJ whole genome shotgun (WGS) entry which is preliminary data.</text>
</comment>
<dbReference type="EMBL" id="JAACJO010000001">
    <property type="protein sequence ID" value="KAF5363332.1"/>
    <property type="molecule type" value="Genomic_DNA"/>
</dbReference>
<accession>A0A8H5GE79</accession>
<evidence type="ECO:0000256" key="1">
    <source>
        <dbReference type="SAM" id="MobiDB-lite"/>
    </source>
</evidence>
<keyword evidence="3" id="KW-1185">Reference proteome</keyword>
<proteinExistence type="predicted"/>
<name>A0A8H5GE79_9AGAR</name>
<dbReference type="AlphaFoldDB" id="A0A8H5GE79"/>
<evidence type="ECO:0000313" key="3">
    <source>
        <dbReference type="Proteomes" id="UP000559027"/>
    </source>
</evidence>
<dbReference type="OrthoDB" id="2831072at2759"/>